<evidence type="ECO:0000313" key="1">
    <source>
        <dbReference type="EMBL" id="TPG59924.1"/>
    </source>
</evidence>
<dbReference type="AlphaFoldDB" id="A0A502GDI3"/>
<sequence>MSKSLRSLFPQLSNMLFKNIAKASPVEPLNPTWNPENKIGEIPRVSSSIIEAAIKEAVLNKPD</sequence>
<comment type="caution">
    <text evidence="1">The sequence shown here is derived from an EMBL/GenBank/DDBJ whole genome shotgun (WGS) entry which is preliminary data.</text>
</comment>
<reference evidence="1 2" key="1">
    <citation type="journal article" date="2019" name="Environ. Microbiol.">
        <title>Species interactions and distinct microbial communities in high Arctic permafrost affected cryosols are associated with the CH4 and CO2 gas fluxes.</title>
        <authorList>
            <person name="Altshuler I."/>
            <person name="Hamel J."/>
            <person name="Turney S."/>
            <person name="Magnuson E."/>
            <person name="Levesque R."/>
            <person name="Greer C."/>
            <person name="Whyte L.G."/>
        </authorList>
    </citation>
    <scope>NUCLEOTIDE SEQUENCE [LARGE SCALE GENOMIC DNA]</scope>
    <source>
        <strain evidence="1 2">E4</strain>
    </source>
</reference>
<keyword evidence="2" id="KW-1185">Reference proteome</keyword>
<accession>A0A502GDI3</accession>
<dbReference type="RefSeq" id="WP_140473652.1">
    <property type="nucleotide sequence ID" value="NZ_RCZD01000008.1"/>
</dbReference>
<dbReference type="Proteomes" id="UP000317663">
    <property type="component" value="Unassembled WGS sequence"/>
</dbReference>
<gene>
    <name evidence="1" type="ORF">EAH77_15265</name>
</gene>
<evidence type="ECO:0000313" key="2">
    <source>
        <dbReference type="Proteomes" id="UP000317663"/>
    </source>
</evidence>
<protein>
    <submittedName>
        <fullName evidence="1">Uncharacterized protein</fullName>
    </submittedName>
</protein>
<name>A0A502GDI3_9GAMM</name>
<organism evidence="1 2">
    <name type="scientific">Ewingella americana</name>
    <dbReference type="NCBI Taxonomy" id="41202"/>
    <lineage>
        <taxon>Bacteria</taxon>
        <taxon>Pseudomonadati</taxon>
        <taxon>Pseudomonadota</taxon>
        <taxon>Gammaproteobacteria</taxon>
        <taxon>Enterobacterales</taxon>
        <taxon>Yersiniaceae</taxon>
        <taxon>Ewingella</taxon>
    </lineage>
</organism>
<proteinExistence type="predicted"/>
<dbReference type="EMBL" id="RCZD01000008">
    <property type="protein sequence ID" value="TPG59924.1"/>
    <property type="molecule type" value="Genomic_DNA"/>
</dbReference>